<dbReference type="Proteomes" id="UP000219901">
    <property type="component" value="Unassembled WGS sequence"/>
</dbReference>
<sequence length="76" mass="8864">MLFAVMAPPVKKWFQNTRRCFETPKFKIFFPLNMPRAMRRAFPIVLLIEYKKARRQSSASLSVGGFTVKQRGKRGV</sequence>
<name>A0A2A7A0A6_9FIRM</name>
<protein>
    <submittedName>
        <fullName evidence="1">Uncharacterized protein</fullName>
    </submittedName>
</protein>
<proteinExistence type="predicted"/>
<evidence type="ECO:0000313" key="2">
    <source>
        <dbReference type="Proteomes" id="UP000219901"/>
    </source>
</evidence>
<organism evidence="1 2">
    <name type="scientific">Faecalibacterium prausnitzii</name>
    <dbReference type="NCBI Taxonomy" id="853"/>
    <lineage>
        <taxon>Bacteria</taxon>
        <taxon>Bacillati</taxon>
        <taxon>Bacillota</taxon>
        <taxon>Clostridia</taxon>
        <taxon>Eubacteriales</taxon>
        <taxon>Oscillospiraceae</taxon>
        <taxon>Faecalibacterium</taxon>
    </lineage>
</organism>
<dbReference type="AlphaFoldDB" id="A0A2A7A0A6"/>
<reference evidence="1 2" key="1">
    <citation type="journal article" date="2017" name="Front. Microbiol.">
        <title>New Insights into the Diversity of the Genus Faecalibacterium.</title>
        <authorList>
            <person name="Benevides L."/>
            <person name="Burman S."/>
            <person name="Martin R."/>
            <person name="Robert V."/>
            <person name="Thomas M."/>
            <person name="Miquel S."/>
            <person name="Chain F."/>
            <person name="Sokol H."/>
            <person name="Bermudez-Humaran L.G."/>
            <person name="Morrison M."/>
            <person name="Langella P."/>
            <person name="Azevedo V.A."/>
            <person name="Chatel J.M."/>
            <person name="Soares S."/>
        </authorList>
    </citation>
    <scope>NUCLEOTIDE SEQUENCE [LARGE SCALE GENOMIC DNA]</scope>
    <source>
        <strain evidence="1 2">CNCM I 4546</strain>
    </source>
</reference>
<dbReference type="EMBL" id="NMTV01000045">
    <property type="protein sequence ID" value="PDX72585.1"/>
    <property type="molecule type" value="Genomic_DNA"/>
</dbReference>
<gene>
    <name evidence="1" type="ORF">CGS55_07350</name>
</gene>
<evidence type="ECO:0000313" key="1">
    <source>
        <dbReference type="EMBL" id="PDX72585.1"/>
    </source>
</evidence>
<comment type="caution">
    <text evidence="1">The sequence shown here is derived from an EMBL/GenBank/DDBJ whole genome shotgun (WGS) entry which is preliminary data.</text>
</comment>
<accession>A0A2A7A0A6</accession>